<dbReference type="RefSeq" id="WP_316699069.1">
    <property type="nucleotide sequence ID" value="NZ_CP136336.1"/>
</dbReference>
<dbReference type="Pfam" id="PF00072">
    <property type="entry name" value="Response_reg"/>
    <property type="match status" value="1"/>
</dbReference>
<dbReference type="PANTHER" id="PTHR44591:SF3">
    <property type="entry name" value="RESPONSE REGULATORY DOMAIN-CONTAINING PROTEIN"/>
    <property type="match status" value="1"/>
</dbReference>
<accession>A0ABZ0CNJ6</accession>
<gene>
    <name evidence="4" type="ORF">RXV79_16730</name>
</gene>
<dbReference type="InterPro" id="IPR050595">
    <property type="entry name" value="Bact_response_regulator"/>
</dbReference>
<keyword evidence="5" id="KW-1185">Reference proteome</keyword>
<reference evidence="4 5" key="1">
    <citation type="submission" date="2023-10" db="EMBL/GenBank/DDBJ databases">
        <title>Bacteria for the degradation of biodegradable plastic PBAT(Polybutylene adipate terephthalate).</title>
        <authorList>
            <person name="Weon H.-Y."/>
            <person name="Yeon J."/>
        </authorList>
    </citation>
    <scope>NUCLEOTIDE SEQUENCE [LARGE SCALE GENOMIC DNA]</scope>
    <source>
        <strain evidence="4 5">SBD 7-3</strain>
    </source>
</reference>
<dbReference type="PROSITE" id="PS50110">
    <property type="entry name" value="RESPONSE_REGULATORY"/>
    <property type="match status" value="1"/>
</dbReference>
<evidence type="ECO:0000256" key="1">
    <source>
        <dbReference type="ARBA" id="ARBA00022553"/>
    </source>
</evidence>
<dbReference type="Proteomes" id="UP001303946">
    <property type="component" value="Chromosome"/>
</dbReference>
<dbReference type="SUPFAM" id="SSF52172">
    <property type="entry name" value="CheY-like"/>
    <property type="match status" value="1"/>
</dbReference>
<keyword evidence="1 2" id="KW-0597">Phosphoprotein</keyword>
<dbReference type="InterPro" id="IPR001789">
    <property type="entry name" value="Sig_transdc_resp-reg_receiver"/>
</dbReference>
<evidence type="ECO:0000256" key="2">
    <source>
        <dbReference type="PROSITE-ProRule" id="PRU00169"/>
    </source>
</evidence>
<dbReference type="SMART" id="SM00448">
    <property type="entry name" value="REC"/>
    <property type="match status" value="1"/>
</dbReference>
<name>A0ABZ0CNJ6_9BURK</name>
<evidence type="ECO:0000259" key="3">
    <source>
        <dbReference type="PROSITE" id="PS50110"/>
    </source>
</evidence>
<feature type="modified residue" description="4-aspartylphosphate" evidence="2">
    <location>
        <position position="81"/>
    </location>
</feature>
<organism evidence="4 5">
    <name type="scientific">Piscinibacter gummiphilus</name>
    <dbReference type="NCBI Taxonomy" id="946333"/>
    <lineage>
        <taxon>Bacteria</taxon>
        <taxon>Pseudomonadati</taxon>
        <taxon>Pseudomonadota</taxon>
        <taxon>Betaproteobacteria</taxon>
        <taxon>Burkholderiales</taxon>
        <taxon>Sphaerotilaceae</taxon>
        <taxon>Piscinibacter</taxon>
    </lineage>
</organism>
<sequence>MSSQPGEVVLSPAPLNEMAPTRRRDLSRMPIRALVVDDHVDVASTTCELLQMLGCKTAAAFGGITGARLAELFRPDIVFLDLGMPDLDGEAALTRIREAGRVDALFVCMTGRDDPALRERSIQAGFDHFLTKPVEPEVFERLVNQVRDSRRATHAPAHFINNSRPARQESR</sequence>
<dbReference type="InterPro" id="IPR011006">
    <property type="entry name" value="CheY-like_superfamily"/>
</dbReference>
<feature type="domain" description="Response regulatory" evidence="3">
    <location>
        <begin position="32"/>
        <end position="147"/>
    </location>
</feature>
<dbReference type="PANTHER" id="PTHR44591">
    <property type="entry name" value="STRESS RESPONSE REGULATOR PROTEIN 1"/>
    <property type="match status" value="1"/>
</dbReference>
<dbReference type="Gene3D" id="3.40.50.2300">
    <property type="match status" value="1"/>
</dbReference>
<evidence type="ECO:0000313" key="5">
    <source>
        <dbReference type="Proteomes" id="UP001303946"/>
    </source>
</evidence>
<proteinExistence type="predicted"/>
<dbReference type="EMBL" id="CP136336">
    <property type="protein sequence ID" value="WOB06565.1"/>
    <property type="molecule type" value="Genomic_DNA"/>
</dbReference>
<evidence type="ECO:0000313" key="4">
    <source>
        <dbReference type="EMBL" id="WOB06565.1"/>
    </source>
</evidence>
<protein>
    <submittedName>
        <fullName evidence="4">Response regulator</fullName>
    </submittedName>
</protein>